<accession>A0A2H0DVP4</accession>
<dbReference type="CDD" id="cd00317">
    <property type="entry name" value="cyclophilin"/>
    <property type="match status" value="1"/>
</dbReference>
<dbReference type="GO" id="GO:0006457">
    <property type="term" value="P:protein folding"/>
    <property type="evidence" value="ECO:0007669"/>
    <property type="project" value="InterPro"/>
</dbReference>
<proteinExistence type="inferred from homology"/>
<protein>
    <recommendedName>
        <fullName evidence="3">Peptidyl-prolyl cis-trans isomerase</fullName>
        <shortName evidence="3">PPIase</shortName>
        <ecNumber evidence="3">5.2.1.8</ecNumber>
    </recommendedName>
</protein>
<evidence type="ECO:0000256" key="1">
    <source>
        <dbReference type="ARBA" id="ARBA00023110"/>
    </source>
</evidence>
<comment type="caution">
    <text evidence="5">The sequence shown here is derived from an EMBL/GenBank/DDBJ whole genome shotgun (WGS) entry which is preliminary data.</text>
</comment>
<comment type="function">
    <text evidence="3">PPIases accelerate the folding of proteins. It catalyzes the cis-trans isomerization of proline imidic peptide bonds in oligopeptides.</text>
</comment>
<dbReference type="Proteomes" id="UP000231136">
    <property type="component" value="Unassembled WGS sequence"/>
</dbReference>
<sequence length="230" mass="24844">MKKLIPLLLFSLFLSGCQLNPWAKPAPTSIQLSDPKISIVTPSPTIINTPMLTPTSMPQKIVATLHTSVGDMKINLFPDKAPNTVANFIGLAKGTKDWTDPKTGKLVSGKPLYQNVIFHRVIEDFMIQGGDPLGTGRGGPGYTFADEPVTDEYLRGTLAMANAGKNTNGSQFFIVHQDYPLPKLYTIFGRIDASDSASLAVLDKIATTPILTDDKPATDITISSIDIVEK</sequence>
<dbReference type="Pfam" id="PF00160">
    <property type="entry name" value="Pro_isomerase"/>
    <property type="match status" value="1"/>
</dbReference>
<dbReference type="GO" id="GO:0003755">
    <property type="term" value="F:peptidyl-prolyl cis-trans isomerase activity"/>
    <property type="evidence" value="ECO:0007669"/>
    <property type="project" value="UniProtKB-UniRule"/>
</dbReference>
<feature type="chain" id="PRO_5013428405" description="Peptidyl-prolyl cis-trans isomerase" evidence="3">
    <location>
        <begin position="24"/>
        <end position="230"/>
    </location>
</feature>
<dbReference type="PROSITE" id="PS51257">
    <property type="entry name" value="PROKAR_LIPOPROTEIN"/>
    <property type="match status" value="1"/>
</dbReference>
<dbReference type="InterPro" id="IPR044666">
    <property type="entry name" value="Cyclophilin_A-like"/>
</dbReference>
<dbReference type="PROSITE" id="PS00170">
    <property type="entry name" value="CSA_PPIASE_1"/>
    <property type="match status" value="1"/>
</dbReference>
<dbReference type="InterPro" id="IPR020892">
    <property type="entry name" value="Cyclophilin-type_PPIase_CS"/>
</dbReference>
<dbReference type="PRINTS" id="PR00153">
    <property type="entry name" value="CSAPPISMRASE"/>
</dbReference>
<evidence type="ECO:0000313" key="6">
    <source>
        <dbReference type="Proteomes" id="UP000231136"/>
    </source>
</evidence>
<dbReference type="SUPFAM" id="SSF50891">
    <property type="entry name" value="Cyclophilin-like"/>
    <property type="match status" value="1"/>
</dbReference>
<dbReference type="Gene3D" id="2.40.100.10">
    <property type="entry name" value="Cyclophilin-like"/>
    <property type="match status" value="1"/>
</dbReference>
<gene>
    <name evidence="5" type="ORF">COW83_00915</name>
</gene>
<dbReference type="EC" id="5.2.1.8" evidence="3"/>
<dbReference type="PANTHER" id="PTHR45625:SF4">
    <property type="entry name" value="PEPTIDYLPROLYL ISOMERASE DOMAIN AND WD REPEAT-CONTAINING PROTEIN 1"/>
    <property type="match status" value="1"/>
</dbReference>
<reference evidence="5 6" key="1">
    <citation type="submission" date="2017-09" db="EMBL/GenBank/DDBJ databases">
        <title>Depth-based differentiation of microbial function through sediment-hosted aquifers and enrichment of novel symbionts in the deep terrestrial subsurface.</title>
        <authorList>
            <person name="Probst A.J."/>
            <person name="Ladd B."/>
            <person name="Jarett J.K."/>
            <person name="Geller-Mcgrath D.E."/>
            <person name="Sieber C.M."/>
            <person name="Emerson J.B."/>
            <person name="Anantharaman K."/>
            <person name="Thomas B.C."/>
            <person name="Malmstrom R."/>
            <person name="Stieglmeier M."/>
            <person name="Klingl A."/>
            <person name="Woyke T."/>
            <person name="Ryan C.M."/>
            <person name="Banfield J.F."/>
        </authorList>
    </citation>
    <scope>NUCLEOTIDE SEQUENCE [LARGE SCALE GENOMIC DNA]</scope>
    <source>
        <strain evidence="5">CG22_combo_CG10-13_8_21_14_all_43_12</strain>
    </source>
</reference>
<dbReference type="AlphaFoldDB" id="A0A2H0DVP4"/>
<keyword evidence="3" id="KW-0732">Signal</keyword>
<evidence type="ECO:0000313" key="5">
    <source>
        <dbReference type="EMBL" id="PIP86081.1"/>
    </source>
</evidence>
<evidence type="ECO:0000256" key="2">
    <source>
        <dbReference type="ARBA" id="ARBA00023235"/>
    </source>
</evidence>
<feature type="domain" description="PPIase cyclophilin-type" evidence="4">
    <location>
        <begin position="62"/>
        <end position="227"/>
    </location>
</feature>
<dbReference type="PROSITE" id="PS50072">
    <property type="entry name" value="CSA_PPIASE_2"/>
    <property type="match status" value="1"/>
</dbReference>
<name>A0A2H0DVP4_9BACT</name>
<comment type="catalytic activity">
    <reaction evidence="3">
        <text>[protein]-peptidylproline (omega=180) = [protein]-peptidylproline (omega=0)</text>
        <dbReference type="Rhea" id="RHEA:16237"/>
        <dbReference type="Rhea" id="RHEA-COMP:10747"/>
        <dbReference type="Rhea" id="RHEA-COMP:10748"/>
        <dbReference type="ChEBI" id="CHEBI:83833"/>
        <dbReference type="ChEBI" id="CHEBI:83834"/>
        <dbReference type="EC" id="5.2.1.8"/>
    </reaction>
</comment>
<organism evidence="5 6">
    <name type="scientific">Candidatus Collierbacteria bacterium CG22_combo_CG10-13_8_21_14_all_43_12</name>
    <dbReference type="NCBI Taxonomy" id="1974537"/>
    <lineage>
        <taxon>Bacteria</taxon>
        <taxon>Candidatus Collieribacteriota</taxon>
    </lineage>
</organism>
<evidence type="ECO:0000259" key="4">
    <source>
        <dbReference type="PROSITE" id="PS50072"/>
    </source>
</evidence>
<dbReference type="InterPro" id="IPR029000">
    <property type="entry name" value="Cyclophilin-like_dom_sf"/>
</dbReference>
<evidence type="ECO:0000256" key="3">
    <source>
        <dbReference type="RuleBase" id="RU363019"/>
    </source>
</evidence>
<feature type="signal peptide" evidence="3">
    <location>
        <begin position="1"/>
        <end position="23"/>
    </location>
</feature>
<dbReference type="InterPro" id="IPR002130">
    <property type="entry name" value="Cyclophilin-type_PPIase_dom"/>
</dbReference>
<dbReference type="EMBL" id="PCTR01000035">
    <property type="protein sequence ID" value="PIP86081.1"/>
    <property type="molecule type" value="Genomic_DNA"/>
</dbReference>
<dbReference type="PANTHER" id="PTHR45625">
    <property type="entry name" value="PEPTIDYL-PROLYL CIS-TRANS ISOMERASE-RELATED"/>
    <property type="match status" value="1"/>
</dbReference>
<keyword evidence="1 3" id="KW-0697">Rotamase</keyword>
<comment type="similarity">
    <text evidence="3">Belongs to the cyclophilin-type PPIase family.</text>
</comment>
<keyword evidence="2 3" id="KW-0413">Isomerase</keyword>